<dbReference type="RefSeq" id="XP_033431603.1">
    <property type="nucleotide sequence ID" value="XM_033565846.1"/>
</dbReference>
<feature type="compositionally biased region" description="Polar residues" evidence="5">
    <location>
        <begin position="124"/>
        <end position="162"/>
    </location>
</feature>
<sequence>MSGLLSSLLIGPIVRQARRRFSQPIDSQPSCDHNQVESSSNVRNRTSSASSTSSTSSRNGDGRVIMSDSNYERHSRIRSHGSLAGSNDGPATPTSTLLDGSSQNDEGHSFSLEQNRQVSDRTSPRSLNIQSGVTPRNGSIGSGRHTVSSPYVNRQENPNTEITRIPDNRLDMDDIGTQPLLPEDDGMGILRQKIHAIRDLKSSSAEKARMVHELMTANYNALQGGNDSHSFKAAPSPSSSRSPERAGTPTSRRSRQSLDQLSVTSASPISVVSQTIRYNVTEDDMKPTFYPGAELDSPLSNVEDVDVEEPEEPCLGCSHYKRNVKLQCFHCKKWYTCRFCHDEVEDHQLNRPQTENMLCMLCGHAQSAAQFCRKCGELTAQYYCNTCKLWDNDSSKSIYHCNDCGICRIGQGLGKDFFHCKTCCGDALDSIEQDSEGRGINTLRFRSSSQSADVSMLSTLESLRVDTGTAPETSLNSQLSAPSSAEQSGRFSSYSLSRGRAVSPVISNYFGIPPYRGPERSYSTSLFGRRASRDDENDNSGEFRIWGTKFKYGYRFLGGETESGGREDEDASGDSNSENEVEDEDEEYDDDDERFDIFGHR</sequence>
<dbReference type="GO" id="GO:0061630">
    <property type="term" value="F:ubiquitin protein ligase activity"/>
    <property type="evidence" value="ECO:0007669"/>
    <property type="project" value="TreeGrafter"/>
</dbReference>
<dbReference type="InterPro" id="IPR037274">
    <property type="entry name" value="Znf_CHY_sf"/>
</dbReference>
<dbReference type="Proteomes" id="UP000324241">
    <property type="component" value="Unassembled WGS sequence"/>
</dbReference>
<feature type="domain" description="CHY-type" evidence="6">
    <location>
        <begin position="310"/>
        <end position="377"/>
    </location>
</feature>
<dbReference type="PANTHER" id="PTHR21319:SF0">
    <property type="entry name" value="AND RING FINGER DOMAIN PROTEIN, PUTATIVE (AFU_ORTHOLOGUE AFUA_1G08900)-RELATED"/>
    <property type="match status" value="1"/>
</dbReference>
<keyword evidence="2 4" id="KW-0863">Zinc-finger</keyword>
<dbReference type="SUPFAM" id="SSF161219">
    <property type="entry name" value="CHY zinc finger-like"/>
    <property type="match status" value="1"/>
</dbReference>
<feature type="region of interest" description="Disordered" evidence="5">
    <location>
        <begin position="470"/>
        <end position="490"/>
    </location>
</feature>
<organism evidence="8 9">
    <name type="scientific">Aspergillus tanneri</name>
    <dbReference type="NCBI Taxonomy" id="1220188"/>
    <lineage>
        <taxon>Eukaryota</taxon>
        <taxon>Fungi</taxon>
        <taxon>Dikarya</taxon>
        <taxon>Ascomycota</taxon>
        <taxon>Pezizomycotina</taxon>
        <taxon>Eurotiomycetes</taxon>
        <taxon>Eurotiomycetidae</taxon>
        <taxon>Eurotiales</taxon>
        <taxon>Aspergillaceae</taxon>
        <taxon>Aspergillus</taxon>
        <taxon>Aspergillus subgen. Circumdati</taxon>
    </lineage>
</organism>
<dbReference type="InterPro" id="IPR037275">
    <property type="entry name" value="Znf_CTCHY_sf"/>
</dbReference>
<evidence type="ECO:0000256" key="1">
    <source>
        <dbReference type="ARBA" id="ARBA00022723"/>
    </source>
</evidence>
<dbReference type="GO" id="GO:0016567">
    <property type="term" value="P:protein ubiquitination"/>
    <property type="evidence" value="ECO:0007669"/>
    <property type="project" value="TreeGrafter"/>
</dbReference>
<dbReference type="AlphaFoldDB" id="A0A5M9MYQ3"/>
<name>A0A5M9MYQ3_9EURO</name>
<dbReference type="GO" id="GO:0006511">
    <property type="term" value="P:ubiquitin-dependent protein catabolic process"/>
    <property type="evidence" value="ECO:0007669"/>
    <property type="project" value="TreeGrafter"/>
</dbReference>
<feature type="compositionally biased region" description="Acidic residues" evidence="5">
    <location>
        <begin position="567"/>
        <end position="594"/>
    </location>
</feature>
<evidence type="ECO:0000256" key="5">
    <source>
        <dbReference type="SAM" id="MobiDB-lite"/>
    </source>
</evidence>
<evidence type="ECO:0000256" key="3">
    <source>
        <dbReference type="ARBA" id="ARBA00022833"/>
    </source>
</evidence>
<gene>
    <name evidence="8" type="ORF">ATNIH1004_001146</name>
</gene>
<dbReference type="EMBL" id="QUQM01000002">
    <property type="protein sequence ID" value="KAA8652242.1"/>
    <property type="molecule type" value="Genomic_DNA"/>
</dbReference>
<feature type="compositionally biased region" description="Polar residues" evidence="5">
    <location>
        <begin position="92"/>
        <end position="104"/>
    </location>
</feature>
<keyword evidence="1" id="KW-0479">Metal-binding</keyword>
<keyword evidence="3" id="KW-0862">Zinc</keyword>
<accession>A0A5M9MYQ3</accession>
<feature type="region of interest" description="Disordered" evidence="5">
    <location>
        <begin position="24"/>
        <end position="171"/>
    </location>
</feature>
<reference evidence="8 9" key="1">
    <citation type="submission" date="2019-08" db="EMBL/GenBank/DDBJ databases">
        <title>The genome sequence of a newly discovered highly antifungal drug resistant Aspergillus species, Aspergillus tanneri NIH 1004.</title>
        <authorList>
            <person name="Mounaud S."/>
            <person name="Singh I."/>
            <person name="Joardar V."/>
            <person name="Pakala S."/>
            <person name="Pakala S."/>
            <person name="Venepally P."/>
            <person name="Chung J.K."/>
            <person name="Losada L."/>
            <person name="Nierman W.C."/>
        </authorList>
    </citation>
    <scope>NUCLEOTIDE SEQUENCE [LARGE SCALE GENOMIC DNA]</scope>
    <source>
        <strain evidence="8 9">NIH1004</strain>
    </source>
</reference>
<evidence type="ECO:0000259" key="6">
    <source>
        <dbReference type="PROSITE" id="PS51266"/>
    </source>
</evidence>
<dbReference type="InterPro" id="IPR008913">
    <property type="entry name" value="Znf_CHY"/>
</dbReference>
<dbReference type="PROSITE" id="PS51270">
    <property type="entry name" value="ZF_CTCHY"/>
    <property type="match status" value="1"/>
</dbReference>
<dbReference type="GO" id="GO:0005634">
    <property type="term" value="C:nucleus"/>
    <property type="evidence" value="ECO:0007669"/>
    <property type="project" value="TreeGrafter"/>
</dbReference>
<evidence type="ECO:0000256" key="2">
    <source>
        <dbReference type="ARBA" id="ARBA00022771"/>
    </source>
</evidence>
<evidence type="ECO:0008006" key="10">
    <source>
        <dbReference type="Google" id="ProtNLM"/>
    </source>
</evidence>
<dbReference type="SUPFAM" id="SSF161245">
    <property type="entry name" value="Zinc hairpin stack"/>
    <property type="match status" value="1"/>
</dbReference>
<evidence type="ECO:0000313" key="8">
    <source>
        <dbReference type="EMBL" id="KAA8652242.1"/>
    </source>
</evidence>
<dbReference type="GeneID" id="54323848"/>
<evidence type="ECO:0000313" key="9">
    <source>
        <dbReference type="Proteomes" id="UP000324241"/>
    </source>
</evidence>
<feature type="compositionally biased region" description="Polar residues" evidence="5">
    <location>
        <begin position="24"/>
        <end position="37"/>
    </location>
</feature>
<comment type="caution">
    <text evidence="8">The sequence shown here is derived from an EMBL/GenBank/DDBJ whole genome shotgun (WGS) entry which is preliminary data.</text>
</comment>
<evidence type="ECO:0000259" key="7">
    <source>
        <dbReference type="PROSITE" id="PS51270"/>
    </source>
</evidence>
<dbReference type="GO" id="GO:0008270">
    <property type="term" value="F:zinc ion binding"/>
    <property type="evidence" value="ECO:0007669"/>
    <property type="project" value="UniProtKB-KW"/>
</dbReference>
<dbReference type="InterPro" id="IPR017921">
    <property type="entry name" value="Znf_CTCHY"/>
</dbReference>
<protein>
    <recommendedName>
        <fullName evidence="10">CHY-type domain-containing protein</fullName>
    </recommendedName>
</protein>
<dbReference type="PROSITE" id="PS51266">
    <property type="entry name" value="ZF_CHY"/>
    <property type="match status" value="1"/>
</dbReference>
<feature type="compositionally biased region" description="Low complexity" evidence="5">
    <location>
        <begin position="38"/>
        <end position="59"/>
    </location>
</feature>
<proteinExistence type="predicted"/>
<feature type="domain" description="CTCHY-type" evidence="7">
    <location>
        <begin position="379"/>
        <end position="446"/>
    </location>
</feature>
<feature type="region of interest" description="Disordered" evidence="5">
    <location>
        <begin position="558"/>
        <end position="601"/>
    </location>
</feature>
<evidence type="ECO:0000256" key="4">
    <source>
        <dbReference type="PROSITE-ProRule" id="PRU00601"/>
    </source>
</evidence>
<dbReference type="PANTHER" id="PTHR21319">
    <property type="entry name" value="RING FINGER AND CHY ZINC FINGER DOMAIN-CONTAINING PROTEIN 1"/>
    <property type="match status" value="1"/>
</dbReference>
<feature type="region of interest" description="Disordered" evidence="5">
    <location>
        <begin position="221"/>
        <end position="264"/>
    </location>
</feature>
<dbReference type="Pfam" id="PF05495">
    <property type="entry name" value="zf-CHY"/>
    <property type="match status" value="1"/>
</dbReference>
<dbReference type="OrthoDB" id="411372at2759"/>